<evidence type="ECO:0000313" key="2">
    <source>
        <dbReference type="EMBL" id="RHM76103.1"/>
    </source>
</evidence>
<feature type="region of interest" description="Disordered" evidence="1">
    <location>
        <begin position="1"/>
        <end position="32"/>
    </location>
</feature>
<gene>
    <name evidence="2" type="ORF">DWZ50_08915</name>
</gene>
<sequence length="60" mass="6973">MHINRHSSIKKNFERKSQKAQKPRNAVRQTQEKGGFIKINMARYSAIAFIPEMNMTAEPI</sequence>
<evidence type="ECO:0000313" key="3">
    <source>
        <dbReference type="Proteomes" id="UP000285610"/>
    </source>
</evidence>
<dbReference type="AlphaFoldDB" id="A0A415S9M6"/>
<dbReference type="Proteomes" id="UP000285610">
    <property type="component" value="Unassembled WGS sequence"/>
</dbReference>
<accession>A0A415S9M6</accession>
<evidence type="ECO:0000256" key="1">
    <source>
        <dbReference type="SAM" id="MobiDB-lite"/>
    </source>
</evidence>
<name>A0A415S9M6_MEDGN</name>
<dbReference type="EMBL" id="QRQE01000019">
    <property type="protein sequence ID" value="RHM76103.1"/>
    <property type="molecule type" value="Genomic_DNA"/>
</dbReference>
<proteinExistence type="predicted"/>
<reference evidence="2 3" key="1">
    <citation type="submission" date="2018-08" db="EMBL/GenBank/DDBJ databases">
        <title>A genome reference for cultivated species of the human gut microbiota.</title>
        <authorList>
            <person name="Zou Y."/>
            <person name="Xue W."/>
            <person name="Luo G."/>
        </authorList>
    </citation>
    <scope>NUCLEOTIDE SEQUENCE [LARGE SCALE GENOMIC DNA]</scope>
    <source>
        <strain evidence="2 3">AF33-12</strain>
    </source>
</reference>
<protein>
    <submittedName>
        <fullName evidence="2">Uncharacterized protein</fullName>
    </submittedName>
</protein>
<organism evidence="2 3">
    <name type="scientific">Mediterraneibacter gnavus</name>
    <name type="common">Ruminococcus gnavus</name>
    <dbReference type="NCBI Taxonomy" id="33038"/>
    <lineage>
        <taxon>Bacteria</taxon>
        <taxon>Bacillati</taxon>
        <taxon>Bacillota</taxon>
        <taxon>Clostridia</taxon>
        <taxon>Lachnospirales</taxon>
        <taxon>Lachnospiraceae</taxon>
        <taxon>Mediterraneibacter</taxon>
    </lineage>
</organism>
<comment type="caution">
    <text evidence="2">The sequence shown here is derived from an EMBL/GenBank/DDBJ whole genome shotgun (WGS) entry which is preliminary data.</text>
</comment>